<accession>A0ABW0PAR7</accession>
<comment type="caution">
    <text evidence="1">The sequence shown here is derived from an EMBL/GenBank/DDBJ whole genome shotgun (WGS) entry which is preliminary data.</text>
</comment>
<keyword evidence="2" id="KW-1185">Reference proteome</keyword>
<evidence type="ECO:0000313" key="1">
    <source>
        <dbReference type="EMBL" id="MFC5507909.1"/>
    </source>
</evidence>
<gene>
    <name evidence="1" type="ORF">ACFPN9_21945</name>
</gene>
<proteinExistence type="predicted"/>
<evidence type="ECO:0000313" key="2">
    <source>
        <dbReference type="Proteomes" id="UP001596060"/>
    </source>
</evidence>
<name>A0ABW0PAR7_9HYPH</name>
<dbReference type="Proteomes" id="UP001596060">
    <property type="component" value="Unassembled WGS sequence"/>
</dbReference>
<dbReference type="EMBL" id="JBHSLU010000073">
    <property type="protein sequence ID" value="MFC5507909.1"/>
    <property type="molecule type" value="Genomic_DNA"/>
</dbReference>
<dbReference type="RefSeq" id="WP_377817593.1">
    <property type="nucleotide sequence ID" value="NZ_JBHSLU010000073.1"/>
</dbReference>
<reference evidence="2" key="1">
    <citation type="journal article" date="2019" name="Int. J. Syst. Evol. Microbiol.">
        <title>The Global Catalogue of Microorganisms (GCM) 10K type strain sequencing project: providing services to taxonomists for standard genome sequencing and annotation.</title>
        <authorList>
            <consortium name="The Broad Institute Genomics Platform"/>
            <consortium name="The Broad Institute Genome Sequencing Center for Infectious Disease"/>
            <person name="Wu L."/>
            <person name="Ma J."/>
        </authorList>
    </citation>
    <scope>NUCLEOTIDE SEQUENCE [LARGE SCALE GENOMIC DNA]</scope>
    <source>
        <strain evidence="2">CCUG 43117</strain>
    </source>
</reference>
<sequence length="56" mass="6200">MAYAAVLEAFKMAEKQSGTYREALKLRAQREAEKAVKSVVKDTSQGEIGKEIAGRR</sequence>
<protein>
    <submittedName>
        <fullName evidence="1">Uncharacterized protein</fullName>
    </submittedName>
</protein>
<organism evidence="1 2">
    <name type="scientific">Bosea massiliensis</name>
    <dbReference type="NCBI Taxonomy" id="151419"/>
    <lineage>
        <taxon>Bacteria</taxon>
        <taxon>Pseudomonadati</taxon>
        <taxon>Pseudomonadota</taxon>
        <taxon>Alphaproteobacteria</taxon>
        <taxon>Hyphomicrobiales</taxon>
        <taxon>Boseaceae</taxon>
        <taxon>Bosea</taxon>
    </lineage>
</organism>